<keyword evidence="6" id="KW-0732">Signal</keyword>
<feature type="transmembrane region" description="Helical" evidence="5">
    <location>
        <begin position="173"/>
        <end position="196"/>
    </location>
</feature>
<keyword evidence="3 5" id="KW-1133">Transmembrane helix</keyword>
<evidence type="ECO:0000256" key="5">
    <source>
        <dbReference type="SAM" id="Phobius"/>
    </source>
</evidence>
<name>A0AAD7AH38_9AGAR</name>
<keyword evidence="4 5" id="KW-0472">Membrane</keyword>
<dbReference type="InterPro" id="IPR007568">
    <property type="entry name" value="RTA1"/>
</dbReference>
<feature type="transmembrane region" description="Helical" evidence="5">
    <location>
        <begin position="60"/>
        <end position="80"/>
    </location>
</feature>
<feature type="transmembrane region" description="Helical" evidence="5">
    <location>
        <begin position="92"/>
        <end position="113"/>
    </location>
</feature>
<feature type="transmembrane region" description="Helical" evidence="5">
    <location>
        <begin position="227"/>
        <end position="248"/>
    </location>
</feature>
<evidence type="ECO:0000313" key="7">
    <source>
        <dbReference type="EMBL" id="KAJ7358485.1"/>
    </source>
</evidence>
<organism evidence="7 8">
    <name type="scientific">Mycena albidolilacea</name>
    <dbReference type="NCBI Taxonomy" id="1033008"/>
    <lineage>
        <taxon>Eukaryota</taxon>
        <taxon>Fungi</taxon>
        <taxon>Dikarya</taxon>
        <taxon>Basidiomycota</taxon>
        <taxon>Agaricomycotina</taxon>
        <taxon>Agaricomycetes</taxon>
        <taxon>Agaricomycetidae</taxon>
        <taxon>Agaricales</taxon>
        <taxon>Marasmiineae</taxon>
        <taxon>Mycenaceae</taxon>
        <taxon>Mycena</taxon>
    </lineage>
</organism>
<evidence type="ECO:0000256" key="2">
    <source>
        <dbReference type="ARBA" id="ARBA00022692"/>
    </source>
</evidence>
<proteinExistence type="predicted"/>
<dbReference type="EMBL" id="JARIHO010000007">
    <property type="protein sequence ID" value="KAJ7358485.1"/>
    <property type="molecule type" value="Genomic_DNA"/>
</dbReference>
<feature type="transmembrane region" description="Helical" evidence="5">
    <location>
        <begin position="263"/>
        <end position="283"/>
    </location>
</feature>
<feature type="transmembrane region" description="Helical" evidence="5">
    <location>
        <begin position="29"/>
        <end position="48"/>
    </location>
</feature>
<dbReference type="PANTHER" id="PTHR31465">
    <property type="entry name" value="PROTEIN RTA1-RELATED"/>
    <property type="match status" value="1"/>
</dbReference>
<feature type="chain" id="PRO_5041935524" evidence="6">
    <location>
        <begin position="20"/>
        <end position="318"/>
    </location>
</feature>
<comment type="subcellular location">
    <subcellularLocation>
        <location evidence="1">Membrane</location>
        <topology evidence="1">Multi-pass membrane protein</topology>
    </subcellularLocation>
</comment>
<feature type="signal peptide" evidence="6">
    <location>
        <begin position="1"/>
        <end position="19"/>
    </location>
</feature>
<reference evidence="7" key="1">
    <citation type="submission" date="2023-03" db="EMBL/GenBank/DDBJ databases">
        <title>Massive genome expansion in bonnet fungi (Mycena s.s.) driven by repeated elements and novel gene families across ecological guilds.</title>
        <authorList>
            <consortium name="Lawrence Berkeley National Laboratory"/>
            <person name="Harder C.B."/>
            <person name="Miyauchi S."/>
            <person name="Viragh M."/>
            <person name="Kuo A."/>
            <person name="Thoen E."/>
            <person name="Andreopoulos B."/>
            <person name="Lu D."/>
            <person name="Skrede I."/>
            <person name="Drula E."/>
            <person name="Henrissat B."/>
            <person name="Morin E."/>
            <person name="Kohler A."/>
            <person name="Barry K."/>
            <person name="LaButti K."/>
            <person name="Morin E."/>
            <person name="Salamov A."/>
            <person name="Lipzen A."/>
            <person name="Mereny Z."/>
            <person name="Hegedus B."/>
            <person name="Baldrian P."/>
            <person name="Stursova M."/>
            <person name="Weitz H."/>
            <person name="Taylor A."/>
            <person name="Grigoriev I.V."/>
            <person name="Nagy L.G."/>
            <person name="Martin F."/>
            <person name="Kauserud H."/>
        </authorList>
    </citation>
    <scope>NUCLEOTIDE SEQUENCE</scope>
    <source>
        <strain evidence="7">CBHHK002</strain>
    </source>
</reference>
<accession>A0AAD7AH38</accession>
<protein>
    <submittedName>
        <fullName evidence="7">RTA1 like protein-domain-containing protein</fullName>
    </submittedName>
</protein>
<gene>
    <name evidence="7" type="ORF">DFH08DRAFT_442930</name>
</gene>
<dbReference type="PANTHER" id="PTHR31465:SF1">
    <property type="entry name" value="PROTEIN RTA1-RELATED"/>
    <property type="match status" value="1"/>
</dbReference>
<evidence type="ECO:0000256" key="3">
    <source>
        <dbReference type="ARBA" id="ARBA00022989"/>
    </source>
</evidence>
<dbReference type="Pfam" id="PF04479">
    <property type="entry name" value="RTA1"/>
    <property type="match status" value="1"/>
</dbReference>
<sequence>MISPLLALSLSTLLPSVLAAEAKTEPLFVPAVAPALVGLALYALSGIVHWIQFFRIGKPYMLPLPIGMTTMAIGFAVRILVHNSPTSLGLNIGTTLLILLSPCLFLALDYVILGRLAGLFGPEIAKKCMLIAPTRVATIFVWSDVGTFLIQAIGGSMTTSSKIDTINLGNKIVLVGLGLQLASFGLFTTLMIVFGLRVRTRFPHVWRATGSADFAPFSKDSVADWHILYYTLCLSCVSILIRSIFRMAEFIQGHKGYISTHEAFFYCFDALPLWIAMTLYCSVWPPRFLSTPREAEAVELHKNQGGVYGGESASSLIL</sequence>
<evidence type="ECO:0000256" key="4">
    <source>
        <dbReference type="ARBA" id="ARBA00023136"/>
    </source>
</evidence>
<evidence type="ECO:0000256" key="1">
    <source>
        <dbReference type="ARBA" id="ARBA00004141"/>
    </source>
</evidence>
<evidence type="ECO:0000313" key="8">
    <source>
        <dbReference type="Proteomes" id="UP001218218"/>
    </source>
</evidence>
<dbReference type="GO" id="GO:0016020">
    <property type="term" value="C:membrane"/>
    <property type="evidence" value="ECO:0007669"/>
    <property type="project" value="UniProtKB-SubCell"/>
</dbReference>
<dbReference type="Proteomes" id="UP001218218">
    <property type="component" value="Unassembled WGS sequence"/>
</dbReference>
<evidence type="ECO:0000256" key="6">
    <source>
        <dbReference type="SAM" id="SignalP"/>
    </source>
</evidence>
<comment type="caution">
    <text evidence="7">The sequence shown here is derived from an EMBL/GenBank/DDBJ whole genome shotgun (WGS) entry which is preliminary data.</text>
</comment>
<keyword evidence="2 5" id="KW-0812">Transmembrane</keyword>
<keyword evidence="8" id="KW-1185">Reference proteome</keyword>
<dbReference type="AlphaFoldDB" id="A0AAD7AH38"/>